<keyword evidence="6" id="KW-0378">Hydrolase</keyword>
<dbReference type="InterPro" id="IPR044857">
    <property type="entry name" value="T7SS_EccB_R1"/>
</dbReference>
<dbReference type="Gene3D" id="3.30.2390.20">
    <property type="entry name" value="Type VII secretion system EccB, repeat 1 domain"/>
    <property type="match status" value="1"/>
</dbReference>
<keyword evidence="4" id="KW-0812">Transmembrane</keyword>
<keyword evidence="8" id="KW-1133">Transmembrane helix</keyword>
<evidence type="ECO:0000256" key="3">
    <source>
        <dbReference type="ARBA" id="ARBA00022475"/>
    </source>
</evidence>
<comment type="caution">
    <text evidence="10">The sequence shown here is derived from an EMBL/GenBank/DDBJ whole genome shotgun (WGS) entry which is preliminary data.</text>
</comment>
<comment type="similarity">
    <text evidence="2">Belongs to the EccB family.</text>
</comment>
<dbReference type="NCBIfam" id="TIGR03919">
    <property type="entry name" value="T7SS_EccB"/>
    <property type="match status" value="1"/>
</dbReference>
<dbReference type="AlphaFoldDB" id="A0A1X0IPB5"/>
<dbReference type="GO" id="GO:0005524">
    <property type="term" value="F:ATP binding"/>
    <property type="evidence" value="ECO:0007669"/>
    <property type="project" value="UniProtKB-KW"/>
</dbReference>
<reference evidence="10 11" key="1">
    <citation type="submission" date="2016-12" db="EMBL/GenBank/DDBJ databases">
        <title>The new phylogeny of genus Mycobacterium.</title>
        <authorList>
            <person name="Tortoli E."/>
            <person name="Trovato A."/>
            <person name="Cirillo D.M."/>
        </authorList>
    </citation>
    <scope>NUCLEOTIDE SEQUENCE [LARGE SCALE GENOMIC DNA]</scope>
    <source>
        <strain evidence="10 11">DSM 44223</strain>
    </source>
</reference>
<dbReference type="EMBL" id="MVIH01000014">
    <property type="protein sequence ID" value="ORB49517.1"/>
    <property type="molecule type" value="Genomic_DNA"/>
</dbReference>
<evidence type="ECO:0000256" key="5">
    <source>
        <dbReference type="ARBA" id="ARBA00022741"/>
    </source>
</evidence>
<dbReference type="InterPro" id="IPR042485">
    <property type="entry name" value="T7SS_EccB_R3"/>
</dbReference>
<evidence type="ECO:0000256" key="8">
    <source>
        <dbReference type="ARBA" id="ARBA00022989"/>
    </source>
</evidence>
<dbReference type="Pfam" id="PF05108">
    <property type="entry name" value="T7SS_ESX1_EccB"/>
    <property type="match status" value="1"/>
</dbReference>
<evidence type="ECO:0000256" key="4">
    <source>
        <dbReference type="ARBA" id="ARBA00022692"/>
    </source>
</evidence>
<keyword evidence="9" id="KW-0472">Membrane</keyword>
<evidence type="ECO:0000256" key="6">
    <source>
        <dbReference type="ARBA" id="ARBA00022801"/>
    </source>
</evidence>
<comment type="subcellular location">
    <subcellularLocation>
        <location evidence="1">Cell membrane</location>
        <topology evidence="1">Single-pass membrane protein</topology>
    </subcellularLocation>
</comment>
<gene>
    <name evidence="10" type="ORF">BST42_23260</name>
</gene>
<dbReference type="Proteomes" id="UP000192534">
    <property type="component" value="Unassembled WGS sequence"/>
</dbReference>
<accession>A0A1X0IPB5</accession>
<organism evidence="10 11">
    <name type="scientific">Mycolicibacterium rhodesiae</name>
    <name type="common">Mycobacterium rhodesiae</name>
    <dbReference type="NCBI Taxonomy" id="36814"/>
    <lineage>
        <taxon>Bacteria</taxon>
        <taxon>Bacillati</taxon>
        <taxon>Actinomycetota</taxon>
        <taxon>Actinomycetes</taxon>
        <taxon>Mycobacteriales</taxon>
        <taxon>Mycobacteriaceae</taxon>
        <taxon>Mycolicibacterium</taxon>
    </lineage>
</organism>
<protein>
    <submittedName>
        <fullName evidence="10">Type VII secretion protein EccB</fullName>
    </submittedName>
</protein>
<dbReference type="GO" id="GO:0005886">
    <property type="term" value="C:plasma membrane"/>
    <property type="evidence" value="ECO:0007669"/>
    <property type="project" value="UniProtKB-SubCell"/>
</dbReference>
<dbReference type="Gene3D" id="2.40.50.910">
    <property type="entry name" value="Type VII secretion system EccB, repeat 3 domain"/>
    <property type="match status" value="1"/>
</dbReference>
<dbReference type="OrthoDB" id="3847604at2"/>
<dbReference type="GO" id="GO:0005576">
    <property type="term" value="C:extracellular region"/>
    <property type="evidence" value="ECO:0007669"/>
    <property type="project" value="TreeGrafter"/>
</dbReference>
<keyword evidence="5" id="KW-0547">Nucleotide-binding</keyword>
<evidence type="ECO:0000256" key="9">
    <source>
        <dbReference type="ARBA" id="ARBA00023136"/>
    </source>
</evidence>
<evidence type="ECO:0000313" key="10">
    <source>
        <dbReference type="EMBL" id="ORB49517.1"/>
    </source>
</evidence>
<keyword evidence="7" id="KW-0067">ATP-binding</keyword>
<dbReference type="RefSeq" id="WP_083121680.1">
    <property type="nucleotide sequence ID" value="NZ_JACKUO010000032.1"/>
</dbReference>
<dbReference type="PANTHER" id="PTHR40765">
    <property type="entry name" value="ESX-2 SECRETION SYSTEM ATPASE ECCB2"/>
    <property type="match status" value="1"/>
</dbReference>
<name>A0A1X0IPB5_MYCRH</name>
<keyword evidence="11" id="KW-1185">Reference proteome</keyword>
<dbReference type="PANTHER" id="PTHR40765:SF2">
    <property type="entry name" value="ESX-2 SECRETION SYSTEM ATPASE ECCB2"/>
    <property type="match status" value="1"/>
</dbReference>
<keyword evidence="3" id="KW-1003">Cell membrane</keyword>
<proteinExistence type="inferred from homology"/>
<dbReference type="InterPro" id="IPR007795">
    <property type="entry name" value="T7SS_EccB"/>
</dbReference>
<evidence type="ECO:0000256" key="7">
    <source>
        <dbReference type="ARBA" id="ARBA00022840"/>
    </source>
</evidence>
<dbReference type="GO" id="GO:0016787">
    <property type="term" value="F:hydrolase activity"/>
    <property type="evidence" value="ECO:0007669"/>
    <property type="project" value="UniProtKB-KW"/>
</dbReference>
<evidence type="ECO:0000256" key="1">
    <source>
        <dbReference type="ARBA" id="ARBA00004162"/>
    </source>
</evidence>
<evidence type="ECO:0000313" key="11">
    <source>
        <dbReference type="Proteomes" id="UP000192534"/>
    </source>
</evidence>
<sequence length="450" mass="45895">MAARPPLRAHFSAQRFLVRRLEYAVLARQMPARHDPVRARKLSLVIGCGVAGVGLVLDTILGSTARHVIPVDATVVMVRQSGALFVRIDDRLRPVANLTSARVILGSPATPRLVDDAALGDTPTGPILGIPGAPASFGRVTAPREVRWTVCDDADGNTTVAVGDDSMPPHLDPRAAVVATVAHGDGSAYLLYDGTRAMLDPGDPATARALRITETTLRTVSPTVLNTIPEVPAIGAPRIAGMGQPSGVAGVAVGTVLRVVGTESPEYYVALPAGLQRIGRLAAELIRFSDPAAQAEITEVPPELIARSPLVDTLPVGAYPDEPPALLGAGDDDVCATWMSGHSGVAVGPHPGGHPGTVTLAGSDGDGPAVDSVRMTSGTSLDVTGGPGTGRYLVTSAGVRFPVPDSATAALGLSGAPAPAPWSIVGVLPAGPQLDRDAALVGRDVLGAAP</sequence>
<evidence type="ECO:0000256" key="2">
    <source>
        <dbReference type="ARBA" id="ARBA00008149"/>
    </source>
</evidence>